<dbReference type="GO" id="GO:0008757">
    <property type="term" value="F:S-adenosylmethionine-dependent methyltransferase activity"/>
    <property type="evidence" value="ECO:0007669"/>
    <property type="project" value="InterPro"/>
</dbReference>
<dbReference type="EMBL" id="QRXG01000008">
    <property type="protein sequence ID" value="RGT81945.1"/>
    <property type="molecule type" value="Genomic_DNA"/>
</dbReference>
<dbReference type="RefSeq" id="WP_117685957.1">
    <property type="nucleotide sequence ID" value="NZ_QRKN01000006.1"/>
</dbReference>
<reference evidence="10 11" key="1">
    <citation type="submission" date="2018-08" db="EMBL/GenBank/DDBJ databases">
        <title>A genome reference for cultivated species of the human gut microbiota.</title>
        <authorList>
            <person name="Zou Y."/>
            <person name="Xue W."/>
            <person name="Luo G."/>
        </authorList>
    </citation>
    <scope>NUCLEOTIDE SEQUENCE [LARGE SCALE GENOMIC DNA]</scope>
    <source>
        <strain evidence="6 15">AF18-16LB</strain>
        <strain evidence="5 13">AF25-15</strain>
        <strain evidence="9 16">AM16-11</strain>
        <strain evidence="8 17">AM36-3AA</strain>
        <strain evidence="7 14">AM47-6BH</strain>
        <strain evidence="4 11">OM07-13</strain>
        <strain evidence="3 10">OM08-12AT</strain>
        <strain evidence="2 12">TF11-15AC</strain>
    </source>
</reference>
<dbReference type="EMBL" id="QSTI01000012">
    <property type="protein sequence ID" value="RGM49330.1"/>
    <property type="molecule type" value="Genomic_DNA"/>
</dbReference>
<evidence type="ECO:0000313" key="9">
    <source>
        <dbReference type="EMBL" id="RHI21846.1"/>
    </source>
</evidence>
<evidence type="ECO:0000313" key="17">
    <source>
        <dbReference type="Proteomes" id="UP000286104"/>
    </source>
</evidence>
<dbReference type="SUPFAM" id="SSF53335">
    <property type="entry name" value="S-adenosyl-L-methionine-dependent methyltransferases"/>
    <property type="match status" value="1"/>
</dbReference>
<dbReference type="InterPro" id="IPR050508">
    <property type="entry name" value="Methyltransf_Superfamily"/>
</dbReference>
<dbReference type="AlphaFoldDB" id="A0A395UZP0"/>
<evidence type="ECO:0000313" key="15">
    <source>
        <dbReference type="Proteomes" id="UP000284296"/>
    </source>
</evidence>
<accession>A0A395UZP0</accession>
<dbReference type="Proteomes" id="UP000285865">
    <property type="component" value="Unassembled WGS sequence"/>
</dbReference>
<gene>
    <name evidence="9" type="ORF">DW172_09280</name>
    <name evidence="8" type="ORF">DW848_09280</name>
    <name evidence="7" type="ORF">DW967_10580</name>
    <name evidence="6" type="ORF">DWX06_06655</name>
    <name evidence="5" type="ORF">DWY38_09740</name>
    <name evidence="4" type="ORF">DXB99_08775</name>
    <name evidence="3" type="ORF">DXC13_08835</name>
    <name evidence="2" type="ORF">DXD13_08050</name>
</gene>
<dbReference type="Proteomes" id="UP000266066">
    <property type="component" value="Unassembled WGS sequence"/>
</dbReference>
<evidence type="ECO:0000313" key="7">
    <source>
        <dbReference type="EMBL" id="RGZ91248.1"/>
    </source>
</evidence>
<dbReference type="EMBL" id="QSHU01000011">
    <property type="protein sequence ID" value="RHC38943.1"/>
    <property type="molecule type" value="Genomic_DNA"/>
</dbReference>
<dbReference type="Proteomes" id="UP000286104">
    <property type="component" value="Unassembled WGS sequence"/>
</dbReference>
<keyword evidence="5" id="KW-0489">Methyltransferase</keyword>
<evidence type="ECO:0000259" key="1">
    <source>
        <dbReference type="Pfam" id="PF08241"/>
    </source>
</evidence>
<dbReference type="Proteomes" id="UP000261052">
    <property type="component" value="Unassembled WGS sequence"/>
</dbReference>
<dbReference type="EMBL" id="QSTP01000008">
    <property type="protein sequence ID" value="RGM71286.1"/>
    <property type="molecule type" value="Genomic_DNA"/>
</dbReference>
<dbReference type="EMBL" id="QRUJ01000009">
    <property type="protein sequence ID" value="RGR54135.1"/>
    <property type="molecule type" value="Genomic_DNA"/>
</dbReference>
<evidence type="ECO:0000313" key="8">
    <source>
        <dbReference type="EMBL" id="RHC38943.1"/>
    </source>
</evidence>
<evidence type="ECO:0000313" key="12">
    <source>
        <dbReference type="Proteomes" id="UP000261052"/>
    </source>
</evidence>
<dbReference type="CDD" id="cd02440">
    <property type="entry name" value="AdoMet_MTases"/>
    <property type="match status" value="1"/>
</dbReference>
<protein>
    <submittedName>
        <fullName evidence="5">Methyltransferase domain-containing protein</fullName>
    </submittedName>
</protein>
<evidence type="ECO:0000313" key="2">
    <source>
        <dbReference type="EMBL" id="RGK43185.1"/>
    </source>
</evidence>
<dbReference type="Pfam" id="PF08241">
    <property type="entry name" value="Methyltransf_11"/>
    <property type="match status" value="1"/>
</dbReference>
<evidence type="ECO:0000313" key="5">
    <source>
        <dbReference type="EMBL" id="RGR54135.1"/>
    </source>
</evidence>
<dbReference type="Proteomes" id="UP000260758">
    <property type="component" value="Unassembled WGS sequence"/>
</dbReference>
<dbReference type="EMBL" id="QRKN01000006">
    <property type="protein sequence ID" value="RHI21846.1"/>
    <property type="molecule type" value="Genomic_DNA"/>
</dbReference>
<evidence type="ECO:0000313" key="11">
    <source>
        <dbReference type="Proteomes" id="UP000260758"/>
    </source>
</evidence>
<dbReference type="Proteomes" id="UP000284296">
    <property type="component" value="Unassembled WGS sequence"/>
</dbReference>
<organism evidence="5 13">
    <name type="scientific">Agathobacter rectalis</name>
    <dbReference type="NCBI Taxonomy" id="39491"/>
    <lineage>
        <taxon>Bacteria</taxon>
        <taxon>Bacillati</taxon>
        <taxon>Bacillota</taxon>
        <taxon>Clostridia</taxon>
        <taxon>Lachnospirales</taxon>
        <taxon>Lachnospiraceae</taxon>
        <taxon>Agathobacter</taxon>
    </lineage>
</organism>
<evidence type="ECO:0000313" key="14">
    <source>
        <dbReference type="Proteomes" id="UP000283721"/>
    </source>
</evidence>
<evidence type="ECO:0000313" key="3">
    <source>
        <dbReference type="EMBL" id="RGM49330.1"/>
    </source>
</evidence>
<name>A0A395UZP0_9FIRM</name>
<dbReference type="Proteomes" id="UP000283721">
    <property type="component" value="Unassembled WGS sequence"/>
</dbReference>
<dbReference type="InterPro" id="IPR029063">
    <property type="entry name" value="SAM-dependent_MTases_sf"/>
</dbReference>
<proteinExistence type="predicted"/>
<keyword evidence="5" id="KW-0808">Transferase</keyword>
<dbReference type="GO" id="GO:0032259">
    <property type="term" value="P:methylation"/>
    <property type="evidence" value="ECO:0007669"/>
    <property type="project" value="UniProtKB-KW"/>
</dbReference>
<dbReference type="Gene3D" id="3.40.50.150">
    <property type="entry name" value="Vaccinia Virus protein VP39"/>
    <property type="match status" value="1"/>
</dbReference>
<comment type="caution">
    <text evidence="5">The sequence shown here is derived from an EMBL/GenBank/DDBJ whole genome shotgun (WGS) entry which is preliminary data.</text>
</comment>
<dbReference type="EMBL" id="QSES01000019">
    <property type="protein sequence ID" value="RGZ91248.1"/>
    <property type="molecule type" value="Genomic_DNA"/>
</dbReference>
<evidence type="ECO:0000313" key="6">
    <source>
        <dbReference type="EMBL" id="RGT81945.1"/>
    </source>
</evidence>
<feature type="domain" description="Methyltransferase type 11" evidence="1">
    <location>
        <begin position="87"/>
        <end position="181"/>
    </location>
</feature>
<evidence type="ECO:0000313" key="13">
    <source>
        <dbReference type="Proteomes" id="UP000266066"/>
    </source>
</evidence>
<evidence type="ECO:0000313" key="16">
    <source>
        <dbReference type="Proteomes" id="UP000285865"/>
    </source>
</evidence>
<dbReference type="Proteomes" id="UP000260717">
    <property type="component" value="Unassembled WGS sequence"/>
</dbReference>
<dbReference type="InterPro" id="IPR013216">
    <property type="entry name" value="Methyltransf_11"/>
</dbReference>
<sequence>MTELEEYYNKFNEEKRLNSRHGRVEFITSMKYIHDCLGSLMNEKQLDDEYCPSDAEAAEAANKVVNLASDEKMLSDIKALRSQIKILDVGAGTGRYSVPLAEEGYDVTALELVKHNLGRLKQKSDKVKAYQGNATKLKKFGNDEFDLTLVFGPMYHLKSAEEKLAALNEAKRVTKPGGYILVAYIMNEYSVITYAIKEKHIKEGIEGGMLDESFHCTEKANDLYSFVRLEDIEALNAQAALTREKIIAADGAANYIRPFLNALDEEEFDMFVQYHLSTCEREDLMGASAHTVDILRVW</sequence>
<dbReference type="EMBL" id="QSQP01000008">
    <property type="protein sequence ID" value="RGK43185.1"/>
    <property type="molecule type" value="Genomic_DNA"/>
</dbReference>
<evidence type="ECO:0000313" key="10">
    <source>
        <dbReference type="Proteomes" id="UP000260717"/>
    </source>
</evidence>
<evidence type="ECO:0000313" key="4">
    <source>
        <dbReference type="EMBL" id="RGM71286.1"/>
    </source>
</evidence>
<dbReference type="PANTHER" id="PTHR42912">
    <property type="entry name" value="METHYLTRANSFERASE"/>
    <property type="match status" value="1"/>
</dbReference>